<feature type="region of interest" description="Disordered" evidence="1">
    <location>
        <begin position="33"/>
        <end position="63"/>
    </location>
</feature>
<accession>G0UYQ1</accession>
<evidence type="ECO:0000259" key="3">
    <source>
        <dbReference type="Pfam" id="PF20584"/>
    </source>
</evidence>
<feature type="transmembrane region" description="Helical" evidence="2">
    <location>
        <begin position="134"/>
        <end position="159"/>
    </location>
</feature>
<feature type="domain" description="DUF6787" evidence="3">
    <location>
        <begin position="93"/>
        <end position="177"/>
    </location>
</feature>
<keyword evidence="2" id="KW-0472">Membrane</keyword>
<dbReference type="Pfam" id="PF20584">
    <property type="entry name" value="DUF6787"/>
    <property type="match status" value="1"/>
</dbReference>
<reference evidence="4" key="1">
    <citation type="journal article" date="2012" name="Proc. Natl. Acad. Sci. U.S.A.">
        <title>Antigenic diversity is generated by distinct evolutionary mechanisms in African trypanosome species.</title>
        <authorList>
            <person name="Jackson A.P."/>
            <person name="Berry A."/>
            <person name="Aslett M."/>
            <person name="Allison H.C."/>
            <person name="Burton P."/>
            <person name="Vavrova-Anderson J."/>
            <person name="Brown R."/>
            <person name="Browne H."/>
            <person name="Corton N."/>
            <person name="Hauser H."/>
            <person name="Gamble J."/>
            <person name="Gilderthorp R."/>
            <person name="Marcello L."/>
            <person name="McQuillan J."/>
            <person name="Otto T.D."/>
            <person name="Quail M.A."/>
            <person name="Sanders M.J."/>
            <person name="van Tonder A."/>
            <person name="Ginger M.L."/>
            <person name="Field M.C."/>
            <person name="Barry J.D."/>
            <person name="Hertz-Fowler C."/>
            <person name="Berriman M."/>
        </authorList>
    </citation>
    <scope>NUCLEOTIDE SEQUENCE</scope>
    <source>
        <strain evidence="4">IL3000</strain>
    </source>
</reference>
<organism evidence="4">
    <name type="scientific">Trypanosoma congolense (strain IL3000)</name>
    <dbReference type="NCBI Taxonomy" id="1068625"/>
    <lineage>
        <taxon>Eukaryota</taxon>
        <taxon>Discoba</taxon>
        <taxon>Euglenozoa</taxon>
        <taxon>Kinetoplastea</taxon>
        <taxon>Metakinetoplastina</taxon>
        <taxon>Trypanosomatida</taxon>
        <taxon>Trypanosomatidae</taxon>
        <taxon>Trypanosoma</taxon>
        <taxon>Nannomonas</taxon>
    </lineage>
</organism>
<keyword evidence="2" id="KW-1133">Transmembrane helix</keyword>
<evidence type="ECO:0000256" key="1">
    <source>
        <dbReference type="SAM" id="MobiDB-lite"/>
    </source>
</evidence>
<protein>
    <submittedName>
        <fullName evidence="4">Uncharacterized protein TCIL3000_10_13000</fullName>
    </submittedName>
</protein>
<feature type="transmembrane region" description="Helical" evidence="2">
    <location>
        <begin position="91"/>
        <end position="114"/>
    </location>
</feature>
<gene>
    <name evidence="4" type="ORF">TCIL3000_10_13000</name>
</gene>
<sequence>MQRRLAFHTNAELARGKTANPLWSPVRRCTAKKSDATVGSRTGKATVEEPSAASASRQPQRKDWRTHKEVVYVKGVPVKGSLRKLPWKEQALVYTIFSITGSAAVYLVRPVIRYCVTNGFLGLPEDSSWVNGPWLYRFLYVLIMYPSYSLMLFIIATAFGRRVWFSFMLHKMWSRFLTKRAATRLEHLLDLQHY</sequence>
<dbReference type="AlphaFoldDB" id="G0UYQ1"/>
<dbReference type="InterPro" id="IPR046714">
    <property type="entry name" value="DUF6787"/>
</dbReference>
<name>G0UYQ1_TRYCI</name>
<keyword evidence="2" id="KW-0812">Transmembrane</keyword>
<proteinExistence type="predicted"/>
<evidence type="ECO:0000313" key="4">
    <source>
        <dbReference type="EMBL" id="CCC94518.1"/>
    </source>
</evidence>
<evidence type="ECO:0000256" key="2">
    <source>
        <dbReference type="SAM" id="Phobius"/>
    </source>
</evidence>
<dbReference type="EMBL" id="HE575323">
    <property type="protein sequence ID" value="CCC94518.1"/>
    <property type="molecule type" value="Genomic_DNA"/>
</dbReference>
<dbReference type="VEuPathDB" id="TriTrypDB:TcIL3000_10_13000"/>